<keyword evidence="2" id="KW-1133">Transmembrane helix</keyword>
<evidence type="ECO:0000256" key="1">
    <source>
        <dbReference type="SAM" id="MobiDB-lite"/>
    </source>
</evidence>
<comment type="caution">
    <text evidence="3">The sequence shown here is derived from an EMBL/GenBank/DDBJ whole genome shotgun (WGS) entry which is preliminary data.</text>
</comment>
<protein>
    <submittedName>
        <fullName evidence="3">Uncharacterized protein</fullName>
    </submittedName>
</protein>
<evidence type="ECO:0000256" key="2">
    <source>
        <dbReference type="SAM" id="Phobius"/>
    </source>
</evidence>
<keyword evidence="4" id="KW-1185">Reference proteome</keyword>
<feature type="transmembrane region" description="Helical" evidence="2">
    <location>
        <begin position="91"/>
        <end position="112"/>
    </location>
</feature>
<proteinExistence type="predicted"/>
<dbReference type="Proteomes" id="UP001165122">
    <property type="component" value="Unassembled WGS sequence"/>
</dbReference>
<sequence>MSTRTANPVNKDLHNLEIDSDPSTTRSPSEKNLTKQNSGLGGFRHMMRQALFGCALLIPDKAGDAGYEKAGEFKQFCCFGPPVPAHVFGEFVNSFAVIAVVFACLYSIYLPLAKRMAPETTQEVHFTHSNSESKFYYPHVLICPGANEKEDDAQLIDFKCQAATGWGIDLGDVNGY</sequence>
<keyword evidence="2" id="KW-0472">Membrane</keyword>
<organism evidence="3 4">
    <name type="scientific">Triparma laevis f. longispina</name>
    <dbReference type="NCBI Taxonomy" id="1714387"/>
    <lineage>
        <taxon>Eukaryota</taxon>
        <taxon>Sar</taxon>
        <taxon>Stramenopiles</taxon>
        <taxon>Ochrophyta</taxon>
        <taxon>Bolidophyceae</taxon>
        <taxon>Parmales</taxon>
        <taxon>Triparmaceae</taxon>
        <taxon>Triparma</taxon>
    </lineage>
</organism>
<reference evidence="4" key="1">
    <citation type="journal article" date="2023" name="Commun. Biol.">
        <title>Genome analysis of Parmales, the sister group of diatoms, reveals the evolutionary specialization of diatoms from phago-mixotrophs to photoautotrophs.</title>
        <authorList>
            <person name="Ban H."/>
            <person name="Sato S."/>
            <person name="Yoshikawa S."/>
            <person name="Yamada K."/>
            <person name="Nakamura Y."/>
            <person name="Ichinomiya M."/>
            <person name="Sato N."/>
            <person name="Blanc-Mathieu R."/>
            <person name="Endo H."/>
            <person name="Kuwata A."/>
            <person name="Ogata H."/>
        </authorList>
    </citation>
    <scope>NUCLEOTIDE SEQUENCE [LARGE SCALE GENOMIC DNA]</scope>
    <source>
        <strain evidence="4">NIES 3700</strain>
    </source>
</reference>
<feature type="region of interest" description="Disordered" evidence="1">
    <location>
        <begin position="1"/>
        <end position="40"/>
    </location>
</feature>
<evidence type="ECO:0000313" key="3">
    <source>
        <dbReference type="EMBL" id="GMH56933.1"/>
    </source>
</evidence>
<accession>A0A9W6ZTQ7</accession>
<dbReference type="AlphaFoldDB" id="A0A9W6ZTQ7"/>
<evidence type="ECO:0000313" key="4">
    <source>
        <dbReference type="Proteomes" id="UP001165122"/>
    </source>
</evidence>
<keyword evidence="2" id="KW-0812">Transmembrane</keyword>
<name>A0A9W6ZTQ7_9STRA</name>
<dbReference type="EMBL" id="BRXW01000458">
    <property type="protein sequence ID" value="GMH56933.1"/>
    <property type="molecule type" value="Genomic_DNA"/>
</dbReference>
<gene>
    <name evidence="3" type="ORF">TrLO_g11302</name>
</gene>